<sequence>MEGSSQSTNLRFPLPKFTKWNDVTVDVYGLAIYSSSPAVAFQVKFLSLADANKAERWCQQQYTHHHVWISVLIWKIRERYGQSFQDLSGSGEGRKRTKDTARMSIVNRASRIKMPLRE</sequence>
<name>A0A8H7UIB2_9FUNG</name>
<organism evidence="1 2">
    <name type="scientific">Umbelopsis vinacea</name>
    <dbReference type="NCBI Taxonomy" id="44442"/>
    <lineage>
        <taxon>Eukaryota</taxon>
        <taxon>Fungi</taxon>
        <taxon>Fungi incertae sedis</taxon>
        <taxon>Mucoromycota</taxon>
        <taxon>Mucoromycotina</taxon>
        <taxon>Umbelopsidomycetes</taxon>
        <taxon>Umbelopsidales</taxon>
        <taxon>Umbelopsidaceae</taxon>
        <taxon>Umbelopsis</taxon>
    </lineage>
</organism>
<gene>
    <name evidence="1" type="ORF">INT44_003163</name>
</gene>
<evidence type="ECO:0000313" key="2">
    <source>
        <dbReference type="Proteomes" id="UP000612746"/>
    </source>
</evidence>
<keyword evidence="2" id="KW-1185">Reference proteome</keyword>
<accession>A0A8H7UIB2</accession>
<dbReference type="Proteomes" id="UP000612746">
    <property type="component" value="Unassembled WGS sequence"/>
</dbReference>
<protein>
    <submittedName>
        <fullName evidence="1">Uncharacterized protein</fullName>
    </submittedName>
</protein>
<reference evidence="1" key="1">
    <citation type="submission" date="2020-12" db="EMBL/GenBank/DDBJ databases">
        <title>Metabolic potential, ecology and presence of endohyphal bacteria is reflected in genomic diversity of Mucoromycotina.</title>
        <authorList>
            <person name="Muszewska A."/>
            <person name="Okrasinska A."/>
            <person name="Steczkiewicz K."/>
            <person name="Drgas O."/>
            <person name="Orlowska M."/>
            <person name="Perlinska-Lenart U."/>
            <person name="Aleksandrzak-Piekarczyk T."/>
            <person name="Szatraj K."/>
            <person name="Zielenkiewicz U."/>
            <person name="Pilsyk S."/>
            <person name="Malc E."/>
            <person name="Mieczkowski P."/>
            <person name="Kruszewska J.S."/>
            <person name="Biernat P."/>
            <person name="Pawlowska J."/>
        </authorList>
    </citation>
    <scope>NUCLEOTIDE SEQUENCE</scope>
    <source>
        <strain evidence="1">WA0000051536</strain>
    </source>
</reference>
<evidence type="ECO:0000313" key="1">
    <source>
        <dbReference type="EMBL" id="KAG2186936.1"/>
    </source>
</evidence>
<comment type="caution">
    <text evidence="1">The sequence shown here is derived from an EMBL/GenBank/DDBJ whole genome shotgun (WGS) entry which is preliminary data.</text>
</comment>
<proteinExistence type="predicted"/>
<dbReference type="AlphaFoldDB" id="A0A8H7UIB2"/>
<dbReference type="EMBL" id="JAEPRA010000004">
    <property type="protein sequence ID" value="KAG2186936.1"/>
    <property type="molecule type" value="Genomic_DNA"/>
</dbReference>